<sequence length="310" mass="35206">MAGRKRKANDNPSTDTKASTSSRISRPTRSTRSNRSNISSVGNSDVSAIYRDMLVEANVRPTRASTSDERPIKRKRPGQRRDEVARDIIPSPEKPDRDKVIDLKEHKDEDESADDLEFEDVAIPTATIQTVYRDSDEEEEVDDNDEVVFEDVDFSAHAFSAHASAASEAQDNQQDLELDLSARTKSTATKTPDRRKPINKAEKDRRIEIHKTHLLCLLAHVAQRNKWCNDPQVQDSLRPLLTEKMVKQLNPPSRWNQFGQANSLKAGLDLVNKMFKMKFQITERGMRRALWAETEAHLQDVLSNCPYPAT</sequence>
<proteinExistence type="predicted"/>
<dbReference type="Proteomes" id="UP001153332">
    <property type="component" value="Unassembled WGS sequence"/>
</dbReference>
<protein>
    <submittedName>
        <fullName evidence="1">Uncharacterized protein</fullName>
    </submittedName>
</protein>
<organism evidence="1 2">
    <name type="scientific">Lasiodiplodia mahajangana</name>
    <dbReference type="NCBI Taxonomy" id="1108764"/>
    <lineage>
        <taxon>Eukaryota</taxon>
        <taxon>Fungi</taxon>
        <taxon>Dikarya</taxon>
        <taxon>Ascomycota</taxon>
        <taxon>Pezizomycotina</taxon>
        <taxon>Dothideomycetes</taxon>
        <taxon>Dothideomycetes incertae sedis</taxon>
        <taxon>Botryosphaeriales</taxon>
        <taxon>Botryosphaeriaceae</taxon>
        <taxon>Lasiodiplodia</taxon>
    </lineage>
</organism>
<accession>A0ACC2IXV6</accession>
<reference evidence="1" key="1">
    <citation type="submission" date="2022-12" db="EMBL/GenBank/DDBJ databases">
        <title>Genome Sequence of Lasiodiplodia mahajangana.</title>
        <authorList>
            <person name="Buettner E."/>
        </authorList>
    </citation>
    <scope>NUCLEOTIDE SEQUENCE</scope>
    <source>
        <strain evidence="1">VT137</strain>
    </source>
</reference>
<gene>
    <name evidence="1" type="ORF">O1611_g10528</name>
</gene>
<evidence type="ECO:0000313" key="1">
    <source>
        <dbReference type="EMBL" id="KAJ8119803.1"/>
    </source>
</evidence>
<keyword evidence="2" id="KW-1185">Reference proteome</keyword>
<name>A0ACC2IXV6_9PEZI</name>
<evidence type="ECO:0000313" key="2">
    <source>
        <dbReference type="Proteomes" id="UP001153332"/>
    </source>
</evidence>
<comment type="caution">
    <text evidence="1">The sequence shown here is derived from an EMBL/GenBank/DDBJ whole genome shotgun (WGS) entry which is preliminary data.</text>
</comment>
<dbReference type="EMBL" id="JAPUUL010004294">
    <property type="protein sequence ID" value="KAJ8119803.1"/>
    <property type="molecule type" value="Genomic_DNA"/>
</dbReference>